<feature type="compositionally biased region" description="Basic and acidic residues" evidence="9">
    <location>
        <begin position="1"/>
        <end position="13"/>
    </location>
</feature>
<evidence type="ECO:0000256" key="2">
    <source>
        <dbReference type="ARBA" id="ARBA00007634"/>
    </source>
</evidence>
<dbReference type="EMBL" id="CP002541">
    <property type="protein sequence ID" value="ADY14608.1"/>
    <property type="molecule type" value="Genomic_DNA"/>
</dbReference>
<comment type="function">
    <text evidence="1 8">Binds directly to 16S ribosomal RNA.</text>
</comment>
<keyword evidence="4 8" id="KW-0694">RNA-binding</keyword>
<feature type="region of interest" description="Disordered" evidence="9">
    <location>
        <begin position="1"/>
        <end position="26"/>
    </location>
</feature>
<proteinExistence type="inferred from homology"/>
<dbReference type="InterPro" id="IPR002583">
    <property type="entry name" value="Ribosomal_bS20"/>
</dbReference>
<evidence type="ECO:0000256" key="6">
    <source>
        <dbReference type="ARBA" id="ARBA00023274"/>
    </source>
</evidence>
<dbReference type="Proteomes" id="UP000008466">
    <property type="component" value="Chromosome"/>
</dbReference>
<gene>
    <name evidence="8" type="primary">rpsT</name>
    <name evidence="10" type="ordered locus">SpiBuddy_2800</name>
</gene>
<organism evidence="10 11">
    <name type="scientific">Sphaerochaeta globosa (strain ATCC BAA-1886 / DSM 22777 / Buddy)</name>
    <name type="common">Spirochaeta sp. (strain Buddy)</name>
    <dbReference type="NCBI Taxonomy" id="158189"/>
    <lineage>
        <taxon>Bacteria</taxon>
        <taxon>Pseudomonadati</taxon>
        <taxon>Spirochaetota</taxon>
        <taxon>Spirochaetia</taxon>
        <taxon>Spirochaetales</taxon>
        <taxon>Sphaerochaetaceae</taxon>
        <taxon>Sphaerochaeta</taxon>
    </lineage>
</organism>
<dbReference type="FunFam" id="1.20.58.110:FF:000001">
    <property type="entry name" value="30S ribosomal protein S20"/>
    <property type="match status" value="1"/>
</dbReference>
<reference evidence="11" key="1">
    <citation type="submission" date="2011-02" db="EMBL/GenBank/DDBJ databases">
        <title>Complete sequence of Spirochaeta sp. Buddy.</title>
        <authorList>
            <person name="Lucas S."/>
            <person name="Copeland A."/>
            <person name="Lapidus A."/>
            <person name="Cheng J.-F."/>
            <person name="Goodwin L."/>
            <person name="Pitluck S."/>
            <person name="Zeytun A."/>
            <person name="Detter J.C."/>
            <person name="Han C."/>
            <person name="Tapia R."/>
            <person name="Land M."/>
            <person name="Hauser L."/>
            <person name="Kyrpides N."/>
            <person name="Ivanova N."/>
            <person name="Mikhailova N."/>
            <person name="Pagani I."/>
            <person name="Ritalahti K.M."/>
            <person name="Loeffler F.E."/>
            <person name="Woyke T."/>
        </authorList>
    </citation>
    <scope>NUCLEOTIDE SEQUENCE [LARGE SCALE GENOMIC DNA]</scope>
    <source>
        <strain evidence="11">ATCC BAA-1886 / DSM 22777 / Buddy</strain>
    </source>
</reference>
<dbReference type="GO" id="GO:0006412">
    <property type="term" value="P:translation"/>
    <property type="evidence" value="ECO:0007669"/>
    <property type="project" value="UniProtKB-UniRule"/>
</dbReference>
<evidence type="ECO:0000256" key="4">
    <source>
        <dbReference type="ARBA" id="ARBA00022884"/>
    </source>
</evidence>
<keyword evidence="11" id="KW-1185">Reference proteome</keyword>
<dbReference type="PANTHER" id="PTHR33398:SF1">
    <property type="entry name" value="SMALL RIBOSOMAL SUBUNIT PROTEIN BS20C"/>
    <property type="match status" value="1"/>
</dbReference>
<keyword evidence="5 8" id="KW-0689">Ribosomal protein</keyword>
<comment type="similarity">
    <text evidence="2 8">Belongs to the bacterial ribosomal protein bS20 family.</text>
</comment>
<dbReference type="eggNOG" id="COG0268">
    <property type="taxonomic scope" value="Bacteria"/>
</dbReference>
<dbReference type="GO" id="GO:0005829">
    <property type="term" value="C:cytosol"/>
    <property type="evidence" value="ECO:0007669"/>
    <property type="project" value="TreeGrafter"/>
</dbReference>
<dbReference type="HOGENOM" id="CLU_160655_0_1_12"/>
<evidence type="ECO:0000256" key="7">
    <source>
        <dbReference type="ARBA" id="ARBA00035136"/>
    </source>
</evidence>
<dbReference type="GO" id="GO:0070181">
    <property type="term" value="F:small ribosomal subunit rRNA binding"/>
    <property type="evidence" value="ECO:0007669"/>
    <property type="project" value="TreeGrafter"/>
</dbReference>
<evidence type="ECO:0000313" key="11">
    <source>
        <dbReference type="Proteomes" id="UP000008466"/>
    </source>
</evidence>
<dbReference type="STRING" id="158189.SpiBuddy_2800"/>
<dbReference type="Pfam" id="PF01649">
    <property type="entry name" value="Ribosomal_S20p"/>
    <property type="match status" value="1"/>
</dbReference>
<dbReference type="OrthoDB" id="9808392at2"/>
<dbReference type="NCBIfam" id="TIGR00029">
    <property type="entry name" value="S20"/>
    <property type="match status" value="1"/>
</dbReference>
<dbReference type="KEGG" id="sbu:SpiBuddy_2800"/>
<evidence type="ECO:0000256" key="5">
    <source>
        <dbReference type="ARBA" id="ARBA00022980"/>
    </source>
</evidence>
<evidence type="ECO:0000256" key="1">
    <source>
        <dbReference type="ARBA" id="ARBA00003134"/>
    </source>
</evidence>
<dbReference type="RefSeq" id="WP_013608452.1">
    <property type="nucleotide sequence ID" value="NC_015152.1"/>
</dbReference>
<keyword evidence="3 8" id="KW-0699">rRNA-binding</keyword>
<sequence>MINRSAEKRERQNSVRRMRNRAAKSTMRTAIKKFEAAVVSNDKDTAASALALSLQLLDSTASKGIIHQNTASRKKSRLQARFNKLSNQAAIQA</sequence>
<name>F0RS03_SPHGB</name>
<dbReference type="HAMAP" id="MF_00500">
    <property type="entry name" value="Ribosomal_bS20"/>
    <property type="match status" value="1"/>
</dbReference>
<evidence type="ECO:0000256" key="8">
    <source>
        <dbReference type="HAMAP-Rule" id="MF_00500"/>
    </source>
</evidence>
<dbReference type="InterPro" id="IPR036510">
    <property type="entry name" value="Ribosomal_bS20_sf"/>
</dbReference>
<dbReference type="PANTHER" id="PTHR33398">
    <property type="entry name" value="30S RIBOSOMAL PROTEIN S20"/>
    <property type="match status" value="1"/>
</dbReference>
<dbReference type="SUPFAM" id="SSF46992">
    <property type="entry name" value="Ribosomal protein S20"/>
    <property type="match status" value="1"/>
</dbReference>
<dbReference type="GO" id="GO:0015935">
    <property type="term" value="C:small ribosomal subunit"/>
    <property type="evidence" value="ECO:0007669"/>
    <property type="project" value="TreeGrafter"/>
</dbReference>
<dbReference type="GO" id="GO:0003735">
    <property type="term" value="F:structural constituent of ribosome"/>
    <property type="evidence" value="ECO:0007669"/>
    <property type="project" value="InterPro"/>
</dbReference>
<evidence type="ECO:0000256" key="3">
    <source>
        <dbReference type="ARBA" id="ARBA00022730"/>
    </source>
</evidence>
<keyword evidence="6 8" id="KW-0687">Ribonucleoprotein</keyword>
<dbReference type="AlphaFoldDB" id="F0RS03"/>
<dbReference type="Gene3D" id="1.20.58.110">
    <property type="entry name" value="Ribosomal protein S20"/>
    <property type="match status" value="1"/>
</dbReference>
<accession>F0RS03</accession>
<evidence type="ECO:0000313" key="10">
    <source>
        <dbReference type="EMBL" id="ADY14608.1"/>
    </source>
</evidence>
<protein>
    <recommendedName>
        <fullName evidence="7 8">Small ribosomal subunit protein bS20</fullName>
    </recommendedName>
</protein>
<evidence type="ECO:0000256" key="9">
    <source>
        <dbReference type="SAM" id="MobiDB-lite"/>
    </source>
</evidence>